<dbReference type="PANTHER" id="PTHR22803">
    <property type="entry name" value="MANNOSE, PHOSPHOLIPASE, LECTIN RECEPTOR RELATED"/>
    <property type="match status" value="1"/>
</dbReference>
<name>A0A4W3GPG9_CALMI</name>
<dbReference type="PROSITE" id="PS50041">
    <property type="entry name" value="C_TYPE_LECTIN_2"/>
    <property type="match status" value="1"/>
</dbReference>
<dbReference type="OMA" id="NTANCMT"/>
<keyword evidence="3" id="KW-1185">Reference proteome</keyword>
<dbReference type="InterPro" id="IPR016186">
    <property type="entry name" value="C-type_lectin-like/link_sf"/>
</dbReference>
<reference evidence="2" key="4">
    <citation type="submission" date="2025-08" db="UniProtKB">
        <authorList>
            <consortium name="Ensembl"/>
        </authorList>
    </citation>
    <scope>IDENTIFICATION</scope>
</reference>
<dbReference type="GeneTree" id="ENSGT00970000197477"/>
<reference evidence="2" key="5">
    <citation type="submission" date="2025-09" db="UniProtKB">
        <authorList>
            <consortium name="Ensembl"/>
        </authorList>
    </citation>
    <scope>IDENTIFICATION</scope>
</reference>
<evidence type="ECO:0000313" key="2">
    <source>
        <dbReference type="Ensembl" id="ENSCMIP00000000029.1"/>
    </source>
</evidence>
<dbReference type="AlphaFoldDB" id="A0A4W3GPG9"/>
<organism evidence="2 3">
    <name type="scientific">Callorhinchus milii</name>
    <name type="common">Ghost shark</name>
    <dbReference type="NCBI Taxonomy" id="7868"/>
    <lineage>
        <taxon>Eukaryota</taxon>
        <taxon>Metazoa</taxon>
        <taxon>Chordata</taxon>
        <taxon>Craniata</taxon>
        <taxon>Vertebrata</taxon>
        <taxon>Chondrichthyes</taxon>
        <taxon>Holocephali</taxon>
        <taxon>Chimaeriformes</taxon>
        <taxon>Callorhinchidae</taxon>
        <taxon>Callorhinchus</taxon>
    </lineage>
</organism>
<dbReference type="Gene3D" id="3.10.100.10">
    <property type="entry name" value="Mannose-Binding Protein A, subunit A"/>
    <property type="match status" value="1"/>
</dbReference>
<evidence type="ECO:0000259" key="1">
    <source>
        <dbReference type="PROSITE" id="PS50041"/>
    </source>
</evidence>
<reference evidence="3" key="3">
    <citation type="journal article" date="2014" name="Nature">
        <title>Elephant shark genome provides unique insights into gnathostome evolution.</title>
        <authorList>
            <consortium name="International Elephant Shark Genome Sequencing Consortium"/>
            <person name="Venkatesh B."/>
            <person name="Lee A.P."/>
            <person name="Ravi V."/>
            <person name="Maurya A.K."/>
            <person name="Lian M.M."/>
            <person name="Swann J.B."/>
            <person name="Ohta Y."/>
            <person name="Flajnik M.F."/>
            <person name="Sutoh Y."/>
            <person name="Kasahara M."/>
            <person name="Hoon S."/>
            <person name="Gangu V."/>
            <person name="Roy S.W."/>
            <person name="Irimia M."/>
            <person name="Korzh V."/>
            <person name="Kondrychyn I."/>
            <person name="Lim Z.W."/>
            <person name="Tay B.H."/>
            <person name="Tohari S."/>
            <person name="Kong K.W."/>
            <person name="Ho S."/>
            <person name="Lorente-Galdos B."/>
            <person name="Quilez J."/>
            <person name="Marques-Bonet T."/>
            <person name="Raney B.J."/>
            <person name="Ingham P.W."/>
            <person name="Tay A."/>
            <person name="Hillier L.W."/>
            <person name="Minx P."/>
            <person name="Boehm T."/>
            <person name="Wilson R.K."/>
            <person name="Brenner S."/>
            <person name="Warren W.C."/>
        </authorList>
    </citation>
    <scope>NUCLEOTIDE SEQUENCE [LARGE SCALE GENOMIC DNA]</scope>
</reference>
<reference evidence="3" key="2">
    <citation type="journal article" date="2007" name="PLoS Biol.">
        <title>Survey sequencing and comparative analysis of the elephant shark (Callorhinchus milii) genome.</title>
        <authorList>
            <person name="Venkatesh B."/>
            <person name="Kirkness E.F."/>
            <person name="Loh Y.H."/>
            <person name="Halpern A.L."/>
            <person name="Lee A.P."/>
            <person name="Johnson J."/>
            <person name="Dandona N."/>
            <person name="Viswanathan L.D."/>
            <person name="Tay A."/>
            <person name="Venter J.C."/>
            <person name="Strausberg R.L."/>
            <person name="Brenner S."/>
        </authorList>
    </citation>
    <scope>NUCLEOTIDE SEQUENCE [LARGE SCALE GENOMIC DNA]</scope>
</reference>
<feature type="domain" description="C-type lectin" evidence="1">
    <location>
        <begin position="62"/>
        <end position="165"/>
    </location>
</feature>
<proteinExistence type="predicted"/>
<sequence length="180" mass="20588">IHTISLVCMMWTQAPEQKMATNTKLIPSNQAKGAVSVKPVEIPSKLKRNVYIGPCVRGWNSFNGICYKYFFTKLNWIDAEVNQCYLAYEGHLASIHCRLHNIFIAELIGKGKYFHPHTWLGASDHMKEGLFLWTDGLQMKFTSWMPRKPNNKDGRKNCVVMNHKGTSPSTNILPLTLYKT</sequence>
<dbReference type="InterPro" id="IPR050111">
    <property type="entry name" value="C-type_lectin/snaclec_domain"/>
</dbReference>
<dbReference type="Ensembl" id="ENSCMIT00000000053.1">
    <property type="protein sequence ID" value="ENSCMIP00000000029.1"/>
    <property type="gene ID" value="ENSCMIG00000000047.1"/>
</dbReference>
<evidence type="ECO:0000313" key="3">
    <source>
        <dbReference type="Proteomes" id="UP000314986"/>
    </source>
</evidence>
<dbReference type="SMART" id="SM00034">
    <property type="entry name" value="CLECT"/>
    <property type="match status" value="1"/>
</dbReference>
<dbReference type="InParanoid" id="A0A4W3GPG9"/>
<dbReference type="Proteomes" id="UP000314986">
    <property type="component" value="Unassembled WGS sequence"/>
</dbReference>
<dbReference type="Pfam" id="PF00059">
    <property type="entry name" value="Lectin_C"/>
    <property type="match status" value="1"/>
</dbReference>
<dbReference type="InterPro" id="IPR001304">
    <property type="entry name" value="C-type_lectin-like"/>
</dbReference>
<dbReference type="SUPFAM" id="SSF56436">
    <property type="entry name" value="C-type lectin-like"/>
    <property type="match status" value="1"/>
</dbReference>
<accession>A0A4W3GPG9</accession>
<reference evidence="3" key="1">
    <citation type="journal article" date="2006" name="Science">
        <title>Ancient noncoding elements conserved in the human genome.</title>
        <authorList>
            <person name="Venkatesh B."/>
            <person name="Kirkness E.F."/>
            <person name="Loh Y.H."/>
            <person name="Halpern A.L."/>
            <person name="Lee A.P."/>
            <person name="Johnson J."/>
            <person name="Dandona N."/>
            <person name="Viswanathan L.D."/>
            <person name="Tay A."/>
            <person name="Venter J.C."/>
            <person name="Strausberg R.L."/>
            <person name="Brenner S."/>
        </authorList>
    </citation>
    <scope>NUCLEOTIDE SEQUENCE [LARGE SCALE GENOMIC DNA]</scope>
</reference>
<dbReference type="InterPro" id="IPR016187">
    <property type="entry name" value="CTDL_fold"/>
</dbReference>
<protein>
    <recommendedName>
        <fullName evidence="1">C-type lectin domain-containing protein</fullName>
    </recommendedName>
</protein>